<feature type="transmembrane region" description="Helical" evidence="7">
    <location>
        <begin position="98"/>
        <end position="119"/>
    </location>
</feature>
<reference evidence="9" key="1">
    <citation type="journal article" date="2019" name="Int. J. Syst. Evol. Microbiol.">
        <title>The Global Catalogue of Microorganisms (GCM) 10K type strain sequencing project: providing services to taxonomists for standard genome sequencing and annotation.</title>
        <authorList>
            <consortium name="The Broad Institute Genomics Platform"/>
            <consortium name="The Broad Institute Genome Sequencing Center for Infectious Disease"/>
            <person name="Wu L."/>
            <person name="Ma J."/>
        </authorList>
    </citation>
    <scope>NUCLEOTIDE SEQUENCE [LARGE SCALE GENOMIC DNA]</scope>
    <source>
        <strain evidence="9">CCUG 56029</strain>
    </source>
</reference>
<dbReference type="RefSeq" id="WP_379145324.1">
    <property type="nucleotide sequence ID" value="NZ_JBHUEN010000053.1"/>
</dbReference>
<feature type="transmembrane region" description="Helical" evidence="7">
    <location>
        <begin position="125"/>
        <end position="145"/>
    </location>
</feature>
<evidence type="ECO:0000313" key="9">
    <source>
        <dbReference type="Proteomes" id="UP001597213"/>
    </source>
</evidence>
<gene>
    <name evidence="8" type="ORF">ACFSCT_18705</name>
</gene>
<protein>
    <submittedName>
        <fullName evidence="8">AEC family transporter</fullName>
    </submittedName>
</protein>
<feature type="transmembrane region" description="Helical" evidence="7">
    <location>
        <begin position="286"/>
        <end position="306"/>
    </location>
</feature>
<feature type="transmembrane region" description="Helical" evidence="7">
    <location>
        <begin position="34"/>
        <end position="53"/>
    </location>
</feature>
<evidence type="ECO:0000256" key="6">
    <source>
        <dbReference type="ARBA" id="ARBA00023136"/>
    </source>
</evidence>
<organism evidence="8 9">
    <name type="scientific">Paracoccus pacificus</name>
    <dbReference type="NCBI Taxonomy" id="1463598"/>
    <lineage>
        <taxon>Bacteria</taxon>
        <taxon>Pseudomonadati</taxon>
        <taxon>Pseudomonadota</taxon>
        <taxon>Alphaproteobacteria</taxon>
        <taxon>Rhodobacterales</taxon>
        <taxon>Paracoccaceae</taxon>
        <taxon>Paracoccus</taxon>
    </lineage>
</organism>
<feature type="transmembrane region" description="Helical" evidence="7">
    <location>
        <begin position="225"/>
        <end position="247"/>
    </location>
</feature>
<evidence type="ECO:0000256" key="7">
    <source>
        <dbReference type="SAM" id="Phobius"/>
    </source>
</evidence>
<proteinExistence type="predicted"/>
<comment type="caution">
    <text evidence="8">The sequence shown here is derived from an EMBL/GenBank/DDBJ whole genome shotgun (WGS) entry which is preliminary data.</text>
</comment>
<keyword evidence="4 7" id="KW-0812">Transmembrane</keyword>
<dbReference type="InterPro" id="IPR004776">
    <property type="entry name" value="Mem_transp_PIN-like"/>
</dbReference>
<accession>A0ABW4RCE9</accession>
<evidence type="ECO:0000256" key="4">
    <source>
        <dbReference type="ARBA" id="ARBA00022692"/>
    </source>
</evidence>
<dbReference type="Pfam" id="PF03547">
    <property type="entry name" value="Mem_trans"/>
    <property type="match status" value="2"/>
</dbReference>
<dbReference type="Proteomes" id="UP001597213">
    <property type="component" value="Unassembled WGS sequence"/>
</dbReference>
<feature type="transmembrane region" description="Helical" evidence="7">
    <location>
        <begin position="65"/>
        <end position="86"/>
    </location>
</feature>
<keyword evidence="3" id="KW-1003">Cell membrane</keyword>
<feature type="transmembrane region" description="Helical" evidence="7">
    <location>
        <begin position="253"/>
        <end position="274"/>
    </location>
</feature>
<keyword evidence="2" id="KW-0813">Transport</keyword>
<sequence length="311" mass="32895">MLPIFLKTLPFFAIIALGWFAARIRFFPPVATEWLTKFVFYFALSAMLFRFSAALDLTSLWDPAFVMAYLGGSLTVWLIGMAVARARGLSLPEMAMEAHCCVIGNTGFLGVPMLVVLLGPQAVGPVLMVLIVDLLVFSTLITLIISGSGRGPIGWRTVAPLLKGLVGNPMIISMAAGLVWAWLRLPLPDPLVEFLDLLGAAATPGALFAIGASLVARSASRIGPAIWLSFAKLTLHPLAVGIAAFGIFGVQPFAAGVMVAAAALPVAGNVYILAQHFNVAMQRVSTTILISTAASIVTIPFVIHWITGGLP</sequence>
<dbReference type="PANTHER" id="PTHR36838:SF3">
    <property type="entry name" value="TRANSPORTER AUXIN EFFLUX CARRIER EC FAMILY"/>
    <property type="match status" value="1"/>
</dbReference>
<keyword evidence="9" id="KW-1185">Reference proteome</keyword>
<keyword evidence="6 7" id="KW-0472">Membrane</keyword>
<evidence type="ECO:0000256" key="1">
    <source>
        <dbReference type="ARBA" id="ARBA00004141"/>
    </source>
</evidence>
<evidence type="ECO:0000256" key="2">
    <source>
        <dbReference type="ARBA" id="ARBA00022448"/>
    </source>
</evidence>
<keyword evidence="5 7" id="KW-1133">Transmembrane helix</keyword>
<evidence type="ECO:0000256" key="5">
    <source>
        <dbReference type="ARBA" id="ARBA00022989"/>
    </source>
</evidence>
<feature type="transmembrane region" description="Helical" evidence="7">
    <location>
        <begin position="6"/>
        <end position="22"/>
    </location>
</feature>
<dbReference type="EMBL" id="JBHUEN010000053">
    <property type="protein sequence ID" value="MFD1883745.1"/>
    <property type="molecule type" value="Genomic_DNA"/>
</dbReference>
<feature type="transmembrane region" description="Helical" evidence="7">
    <location>
        <begin position="165"/>
        <end position="185"/>
    </location>
</feature>
<name>A0ABW4RCE9_9RHOB</name>
<evidence type="ECO:0000256" key="3">
    <source>
        <dbReference type="ARBA" id="ARBA00022475"/>
    </source>
</evidence>
<evidence type="ECO:0000313" key="8">
    <source>
        <dbReference type="EMBL" id="MFD1883745.1"/>
    </source>
</evidence>
<comment type="subcellular location">
    <subcellularLocation>
        <location evidence="1">Membrane</location>
        <topology evidence="1">Multi-pass membrane protein</topology>
    </subcellularLocation>
</comment>
<feature type="transmembrane region" description="Helical" evidence="7">
    <location>
        <begin position="197"/>
        <end position="216"/>
    </location>
</feature>
<dbReference type="PANTHER" id="PTHR36838">
    <property type="entry name" value="AUXIN EFFLUX CARRIER FAMILY PROTEIN"/>
    <property type="match status" value="1"/>
</dbReference>